<reference evidence="1 2" key="1">
    <citation type="journal article" date="2020" name="bioRxiv">
        <title>Dynamics of infection in a novel group of promiscuous phages and hosts of multiple bacterial genera retrieved from river communities.</title>
        <authorList>
            <person name="Cazares D."/>
            <person name="Cazares A."/>
            <person name="Figueroa W."/>
            <person name="Guarneros G."/>
            <person name="Edwards R.A."/>
            <person name="Vinuesa P."/>
        </authorList>
    </citation>
    <scope>NUCLEOTIDE SEQUENCE [LARGE SCALE GENOMIC DNA]</scope>
</reference>
<proteinExistence type="predicted"/>
<protein>
    <submittedName>
        <fullName evidence="1">Uncharacterized protein</fullName>
    </submittedName>
</protein>
<dbReference type="Proteomes" id="UP000663020">
    <property type="component" value="Segment"/>
</dbReference>
<gene>
    <name evidence="1" type="ORF">Atoyac15_26</name>
</gene>
<dbReference type="Pfam" id="PF23780">
    <property type="entry name" value="S-AdoMet_lyase"/>
    <property type="match status" value="1"/>
</dbReference>
<evidence type="ECO:0000313" key="2">
    <source>
        <dbReference type="Proteomes" id="UP000663020"/>
    </source>
</evidence>
<keyword evidence="2" id="KW-1185">Reference proteome</keyword>
<dbReference type="InterPro" id="IPR057548">
    <property type="entry name" value="S-AdoMet_lyase-like"/>
</dbReference>
<organism evidence="1 2">
    <name type="scientific">Aeromonas phage Atoyac15</name>
    <dbReference type="NCBI Taxonomy" id="2767551"/>
    <lineage>
        <taxon>Viruses</taxon>
        <taxon>Duplodnaviria</taxon>
        <taxon>Heunggongvirae</taxon>
        <taxon>Uroviricota</taxon>
        <taxon>Caudoviricetes</taxon>
        <taxon>Autographivirales</taxon>
        <taxon>Autonotataviridae</taxon>
        <taxon>Melnykvirinae</taxon>
        <taxon>Atoyacvirus</taxon>
        <taxon>Atoyacvirus atoyac15</taxon>
    </lineage>
</organism>
<name>A0A866D1P8_9CAUD</name>
<sequence length="131" mass="14731">MLNRMYVVISAELSHLSADDNDGRSDDLYRALTSRFGTNGIDEVQGCYKGTLERSFVVQCSDHSDVGSVYNIAQKYSQESVLLVDSRNRAYLLYVESRRLDNLGVLYSSTDVPSTDAWTFNKAAGVYYYVV</sequence>
<evidence type="ECO:0000313" key="1">
    <source>
        <dbReference type="EMBL" id="QOC54390.1"/>
    </source>
</evidence>
<dbReference type="EMBL" id="MT682390">
    <property type="protein sequence ID" value="QOC54390.1"/>
    <property type="molecule type" value="Genomic_DNA"/>
</dbReference>
<accession>A0A866D1P8</accession>